<reference evidence="1 2" key="1">
    <citation type="submission" date="2020-03" db="EMBL/GenBank/DDBJ databases">
        <title>Draft Genome Sequence of Cudoniella acicularis.</title>
        <authorList>
            <person name="Buettner E."/>
            <person name="Kellner H."/>
        </authorList>
    </citation>
    <scope>NUCLEOTIDE SEQUENCE [LARGE SCALE GENOMIC DNA]</scope>
    <source>
        <strain evidence="1 2">DSM 108380</strain>
    </source>
</reference>
<protein>
    <recommendedName>
        <fullName evidence="3">DUF1763-domain-containing protein</fullName>
    </recommendedName>
</protein>
<accession>A0A8H4RTX1</accession>
<sequence>MSGPSKLELIHAYRHLYRGLLKAVQYSKPARYMARDQLRKSFRNDDPTTFNQDKVDKTMEFLRGAAQERGLEHRILRNLLLSKWTPRVGNASTATHVRNTARLNYDMTLAMLNESMGLCLR</sequence>
<name>A0A8H4RTX1_9HELO</name>
<evidence type="ECO:0008006" key="3">
    <source>
        <dbReference type="Google" id="ProtNLM"/>
    </source>
</evidence>
<gene>
    <name evidence="1" type="ORF">G7Y89_g3125</name>
</gene>
<dbReference type="AlphaFoldDB" id="A0A8H4RTX1"/>
<comment type="caution">
    <text evidence="1">The sequence shown here is derived from an EMBL/GenBank/DDBJ whole genome shotgun (WGS) entry which is preliminary data.</text>
</comment>
<dbReference type="Proteomes" id="UP000566819">
    <property type="component" value="Unassembled WGS sequence"/>
</dbReference>
<evidence type="ECO:0000313" key="2">
    <source>
        <dbReference type="Proteomes" id="UP000566819"/>
    </source>
</evidence>
<dbReference type="EMBL" id="JAAMPI010000148">
    <property type="protein sequence ID" value="KAF4634975.1"/>
    <property type="molecule type" value="Genomic_DNA"/>
</dbReference>
<proteinExistence type="predicted"/>
<dbReference type="OrthoDB" id="4392610at2759"/>
<organism evidence="1 2">
    <name type="scientific">Cudoniella acicularis</name>
    <dbReference type="NCBI Taxonomy" id="354080"/>
    <lineage>
        <taxon>Eukaryota</taxon>
        <taxon>Fungi</taxon>
        <taxon>Dikarya</taxon>
        <taxon>Ascomycota</taxon>
        <taxon>Pezizomycotina</taxon>
        <taxon>Leotiomycetes</taxon>
        <taxon>Helotiales</taxon>
        <taxon>Tricladiaceae</taxon>
        <taxon>Cudoniella</taxon>
    </lineage>
</organism>
<keyword evidence="2" id="KW-1185">Reference proteome</keyword>
<evidence type="ECO:0000313" key="1">
    <source>
        <dbReference type="EMBL" id="KAF4634975.1"/>
    </source>
</evidence>